<dbReference type="AlphaFoldDB" id="A0AAD5R9E8"/>
<accession>A0AAD5R9E8</accession>
<gene>
    <name evidence="1" type="ORF">KIN20_032834</name>
</gene>
<proteinExistence type="predicted"/>
<organism evidence="1 2">
    <name type="scientific">Parelaphostrongylus tenuis</name>
    <name type="common">Meningeal worm</name>
    <dbReference type="NCBI Taxonomy" id="148309"/>
    <lineage>
        <taxon>Eukaryota</taxon>
        <taxon>Metazoa</taxon>
        <taxon>Ecdysozoa</taxon>
        <taxon>Nematoda</taxon>
        <taxon>Chromadorea</taxon>
        <taxon>Rhabditida</taxon>
        <taxon>Rhabditina</taxon>
        <taxon>Rhabditomorpha</taxon>
        <taxon>Strongyloidea</taxon>
        <taxon>Metastrongylidae</taxon>
        <taxon>Parelaphostrongylus</taxon>
    </lineage>
</organism>
<keyword evidence="2" id="KW-1185">Reference proteome</keyword>
<dbReference type="Proteomes" id="UP001196413">
    <property type="component" value="Unassembled WGS sequence"/>
</dbReference>
<name>A0AAD5R9E8_PARTN</name>
<sequence>MEVPTVAAVYYAFKEKKVRSIGNVVSTHIAKTVETQEKDVMHDFVEKHGTFRCLRAFKYLSRCIEYSYFTDAMSTFVWCIANMNPSDALIESIGQGCLSIEEQESCYIEPQETEFGTNGSYGTLTVPIADD</sequence>
<evidence type="ECO:0000313" key="2">
    <source>
        <dbReference type="Proteomes" id="UP001196413"/>
    </source>
</evidence>
<protein>
    <submittedName>
        <fullName evidence="1">Uncharacterized protein</fullName>
    </submittedName>
</protein>
<dbReference type="EMBL" id="JAHQIW010006888">
    <property type="protein sequence ID" value="KAJ1370979.1"/>
    <property type="molecule type" value="Genomic_DNA"/>
</dbReference>
<evidence type="ECO:0000313" key="1">
    <source>
        <dbReference type="EMBL" id="KAJ1370979.1"/>
    </source>
</evidence>
<reference evidence="1" key="1">
    <citation type="submission" date="2021-06" db="EMBL/GenBank/DDBJ databases">
        <title>Parelaphostrongylus tenuis whole genome reference sequence.</title>
        <authorList>
            <person name="Garwood T.J."/>
            <person name="Larsen P.A."/>
            <person name="Fountain-Jones N.M."/>
            <person name="Garbe J.R."/>
            <person name="Macchietto M.G."/>
            <person name="Kania S.A."/>
            <person name="Gerhold R.W."/>
            <person name="Richards J.E."/>
            <person name="Wolf T.M."/>
        </authorList>
    </citation>
    <scope>NUCLEOTIDE SEQUENCE</scope>
    <source>
        <strain evidence="1">MNPRO001-30</strain>
        <tissue evidence="1">Meninges</tissue>
    </source>
</reference>
<comment type="caution">
    <text evidence="1">The sequence shown here is derived from an EMBL/GenBank/DDBJ whole genome shotgun (WGS) entry which is preliminary data.</text>
</comment>